<dbReference type="GO" id="GO:0004386">
    <property type="term" value="F:helicase activity"/>
    <property type="evidence" value="ECO:0007669"/>
    <property type="project" value="UniProtKB-KW"/>
</dbReference>
<keyword evidence="2" id="KW-0067">ATP-binding</keyword>
<gene>
    <name evidence="2" type="ORF">AAME72_01445</name>
</gene>
<evidence type="ECO:0000259" key="1">
    <source>
        <dbReference type="Pfam" id="PF13625"/>
    </source>
</evidence>
<keyword evidence="2" id="KW-0347">Helicase</keyword>
<dbReference type="EMBL" id="CP157390">
    <property type="protein sequence ID" value="XBM48534.1"/>
    <property type="molecule type" value="Genomic_DNA"/>
</dbReference>
<dbReference type="InterPro" id="IPR032830">
    <property type="entry name" value="XPB/Ssl2_N"/>
</dbReference>
<proteinExistence type="predicted"/>
<dbReference type="Pfam" id="PF13625">
    <property type="entry name" value="Helicase_C_3"/>
    <property type="match status" value="1"/>
</dbReference>
<keyword evidence="2" id="KW-0378">Hydrolase</keyword>
<keyword evidence="2" id="KW-0547">Nucleotide-binding</keyword>
<feature type="domain" description="Helicase XPB/Ssl2 N-terminal" evidence="1">
    <location>
        <begin position="352"/>
        <end position="487"/>
    </location>
</feature>
<accession>A0AAU7GD00</accession>
<name>A0AAU7GD00_9MICO</name>
<organism evidence="2">
    <name type="scientific">Leifsonia sp. NPDC080035</name>
    <dbReference type="NCBI Taxonomy" id="3143936"/>
    <lineage>
        <taxon>Bacteria</taxon>
        <taxon>Bacillati</taxon>
        <taxon>Actinomycetota</taxon>
        <taxon>Actinomycetes</taxon>
        <taxon>Micrococcales</taxon>
        <taxon>Microbacteriaceae</taxon>
        <taxon>Leifsonia</taxon>
    </lineage>
</organism>
<protein>
    <submittedName>
        <fullName evidence="2">Helicase-associated domain-containing protein</fullName>
    </submittedName>
</protein>
<sequence length="632" mass="67116">MTTTLALAARLRALPDAELIAALHGRGYRRQGVSDFFDLAEALLDPDSLQRALAALDRVRLASLIVLSRPGGPRDAAQLARELAAEPATAEASEADADAALQAVAAALLAHPAEGGYTVYDAVTARLEAWDESGLPSPAELLATPAPPALAPVPDTERRFTDRLAAERAFEAVAAVSELLAELSREGARELQKGGLALPATKRLAATLAIDPATVPTVLSVAARAGLVAVADGMWLPTESAWAWQHSPTSDRWRALAAAWKAALPDDLRALLAGRSRAAWGESLRQHVAWLYPAAVETAEERVDAHTRDAEWLGITARQAPSGAGTALVEHDAEAAAEIVAGQFPAEVERVYLQHDLSVVSPGPLAPEVESRLRGMADLESRALASTFRFSGASLDRAITAGETAESIRSFLTEVSLTGIPQPLDYLIADATERHGRVRVRDAEGEGDGTGEGAGGVRSVVHSTDATLLRTIQVDQSLASLRLTRVADDALASRFPRDVVFWALSDARYPVVAEDAEGEPVALRRLRTARPSAPTGRDQDAELVARLRETDGGAGDDAGEHDAEQWLARQLDAAVRARQPVIVEVQMPDGRLVDYVLEPTGVGGGRLRGRDRAADIERTLPLSSVKGLRSVD</sequence>
<reference evidence="2" key="1">
    <citation type="submission" date="2024-05" db="EMBL/GenBank/DDBJ databases">
        <title>The Natural Products Discovery Center: Release of the First 8490 Sequenced Strains for Exploring Actinobacteria Biosynthetic Diversity.</title>
        <authorList>
            <person name="Kalkreuter E."/>
            <person name="Kautsar S.A."/>
            <person name="Yang D."/>
            <person name="Bader C.D."/>
            <person name="Teijaro C.N."/>
            <person name="Fluegel L."/>
            <person name="Davis C.M."/>
            <person name="Simpson J.R."/>
            <person name="Lauterbach L."/>
            <person name="Steele A.D."/>
            <person name="Gui C."/>
            <person name="Meng S."/>
            <person name="Li G."/>
            <person name="Viehrig K."/>
            <person name="Ye F."/>
            <person name="Su P."/>
            <person name="Kiefer A.F."/>
            <person name="Nichols A."/>
            <person name="Cepeda A.J."/>
            <person name="Yan W."/>
            <person name="Fan B."/>
            <person name="Jiang Y."/>
            <person name="Adhikari A."/>
            <person name="Zheng C.-J."/>
            <person name="Schuster L."/>
            <person name="Cowan T.M."/>
            <person name="Smanski M.J."/>
            <person name="Chevrette M.G."/>
            <person name="de Carvalho L.P.S."/>
            <person name="Shen B."/>
        </authorList>
    </citation>
    <scope>NUCLEOTIDE SEQUENCE</scope>
    <source>
        <strain evidence="2">NPDC080035</strain>
    </source>
</reference>
<evidence type="ECO:0000313" key="2">
    <source>
        <dbReference type="EMBL" id="XBM48534.1"/>
    </source>
</evidence>
<dbReference type="RefSeq" id="WP_348788483.1">
    <property type="nucleotide sequence ID" value="NZ_CP157390.1"/>
</dbReference>
<dbReference type="AlphaFoldDB" id="A0AAU7GD00"/>